<feature type="compositionally biased region" description="Low complexity" evidence="3">
    <location>
        <begin position="163"/>
        <end position="219"/>
    </location>
</feature>
<dbReference type="Proteomes" id="UP000079169">
    <property type="component" value="Unplaced"/>
</dbReference>
<evidence type="ECO:0000259" key="4">
    <source>
        <dbReference type="PROSITE" id="PS51293"/>
    </source>
</evidence>
<comment type="subcellular location">
    <subcellularLocation>
        <location evidence="1">Nucleus</location>
    </subcellularLocation>
</comment>
<sequence length="355" mass="36848">MRDRAQAKMWTQQEREVFRDKYIHHQKNFGLIASFLERRTPSDCVEYYYLSKKRENYKRAIRYNKSRARTRGGKMGKGAAGVNHLNNVLPPLDPIFNNTGVTTRLQREQLIKQEVPRGGQSGGRNNSSSGNSGTAPAAAAPSSDPSTPVKEENSGHSHHRRGVTPVPSSVTTTNSTPTPTCDNPTTTTTVTPSSSTVTSSSNASVTTTSTTSSSVTTSNGIAGVTSNITSATSNSYSGVTTTTSTTGSAGVPTSHSQPSHGHGYQGHSQGGHPSIPVSIATVSSAVTSVTGSLLLNELNNGGSNVQSGYNASPGGSVARKTGVGMPGGSSGLSGAAPPTSTSSGMMLNHHHYNTG</sequence>
<dbReference type="STRING" id="121845.A0A1S3DM28"/>
<dbReference type="Gene3D" id="1.10.10.60">
    <property type="entry name" value="Homeodomain-like"/>
    <property type="match status" value="1"/>
</dbReference>
<organism evidence="6">
    <name type="scientific">Diaphorina citri</name>
    <name type="common">Asian citrus psyllid</name>
    <dbReference type="NCBI Taxonomy" id="121845"/>
    <lineage>
        <taxon>Eukaryota</taxon>
        <taxon>Metazoa</taxon>
        <taxon>Ecdysozoa</taxon>
        <taxon>Arthropoda</taxon>
        <taxon>Hexapoda</taxon>
        <taxon>Insecta</taxon>
        <taxon>Pterygota</taxon>
        <taxon>Neoptera</taxon>
        <taxon>Paraneoptera</taxon>
        <taxon>Hemiptera</taxon>
        <taxon>Sternorrhyncha</taxon>
        <taxon>Psylloidea</taxon>
        <taxon>Psyllidae</taxon>
        <taxon>Diaphorininae</taxon>
        <taxon>Diaphorina</taxon>
    </lineage>
</organism>
<dbReference type="PROSITE" id="PS51293">
    <property type="entry name" value="SANT"/>
    <property type="match status" value="1"/>
</dbReference>
<dbReference type="GO" id="GO:0032991">
    <property type="term" value="C:protein-containing complex"/>
    <property type="evidence" value="ECO:0007669"/>
    <property type="project" value="UniProtKB-ARBA"/>
</dbReference>
<dbReference type="GO" id="GO:0000785">
    <property type="term" value="C:chromatin"/>
    <property type="evidence" value="ECO:0007669"/>
    <property type="project" value="TreeGrafter"/>
</dbReference>
<reference evidence="6" key="1">
    <citation type="submission" date="2023-09" db="UniProtKB">
        <authorList>
            <consortium name="RefSeq"/>
        </authorList>
    </citation>
    <scope>IDENTIFICATION</scope>
</reference>
<feature type="region of interest" description="Disordered" evidence="3">
    <location>
        <begin position="113"/>
        <end position="276"/>
    </location>
</feature>
<dbReference type="PANTHER" id="PTHR13992:SF39">
    <property type="entry name" value="SMRTER, ISOFORM G"/>
    <property type="match status" value="1"/>
</dbReference>
<dbReference type="GO" id="GO:0005654">
    <property type="term" value="C:nucleoplasm"/>
    <property type="evidence" value="ECO:0007669"/>
    <property type="project" value="UniProtKB-ARBA"/>
</dbReference>
<dbReference type="GeneID" id="103520947"/>
<dbReference type="InterPro" id="IPR009057">
    <property type="entry name" value="Homeodomain-like_sf"/>
</dbReference>
<dbReference type="SUPFAM" id="SSF46689">
    <property type="entry name" value="Homeodomain-like"/>
    <property type="match status" value="1"/>
</dbReference>
<dbReference type="KEGG" id="dci:103520947"/>
<protein>
    <submittedName>
        <fullName evidence="6">Uncharacterized protein DDB_G0271670-like isoform X1</fullName>
    </submittedName>
    <submittedName>
        <fullName evidence="7">Uncharacterized protein DDB_G0271670-like isoform X2</fullName>
    </submittedName>
</protein>
<accession>A0A1S3DM28</accession>
<dbReference type="SMART" id="SM00717">
    <property type="entry name" value="SANT"/>
    <property type="match status" value="1"/>
</dbReference>
<dbReference type="PaxDb" id="121845-A0A1S3DM28"/>
<evidence type="ECO:0000256" key="3">
    <source>
        <dbReference type="SAM" id="MobiDB-lite"/>
    </source>
</evidence>
<keyword evidence="5" id="KW-1185">Reference proteome</keyword>
<dbReference type="InterPro" id="IPR051571">
    <property type="entry name" value="N-CoR_corepressor"/>
</dbReference>
<dbReference type="RefSeq" id="XP_008484267.1">
    <property type="nucleotide sequence ID" value="XM_008486045.2"/>
</dbReference>
<dbReference type="CDD" id="cd00167">
    <property type="entry name" value="SANT"/>
    <property type="match status" value="1"/>
</dbReference>
<dbReference type="Pfam" id="PF00249">
    <property type="entry name" value="Myb_DNA-binding"/>
    <property type="match status" value="1"/>
</dbReference>
<feature type="domain" description="SANT" evidence="4">
    <location>
        <begin position="5"/>
        <end position="56"/>
    </location>
</feature>
<feature type="region of interest" description="Disordered" evidence="3">
    <location>
        <begin position="304"/>
        <end position="355"/>
    </location>
</feature>
<dbReference type="GO" id="GO:0006357">
    <property type="term" value="P:regulation of transcription by RNA polymerase II"/>
    <property type="evidence" value="ECO:0007669"/>
    <property type="project" value="TreeGrafter"/>
</dbReference>
<evidence type="ECO:0000313" key="7">
    <source>
        <dbReference type="RefSeq" id="XP_026687661.1"/>
    </source>
</evidence>
<evidence type="ECO:0000313" key="6">
    <source>
        <dbReference type="RefSeq" id="XP_008484267.1"/>
    </source>
</evidence>
<dbReference type="AlphaFoldDB" id="A0A1S3DM28"/>
<proteinExistence type="inferred from homology"/>
<evidence type="ECO:0000256" key="2">
    <source>
        <dbReference type="ARBA" id="ARBA00010097"/>
    </source>
</evidence>
<dbReference type="PANTHER" id="PTHR13992">
    <property type="entry name" value="NUCLEAR RECEPTOR CO-REPRESSOR RELATED NCOR"/>
    <property type="match status" value="1"/>
</dbReference>
<dbReference type="InterPro" id="IPR017884">
    <property type="entry name" value="SANT_dom"/>
</dbReference>
<comment type="similarity">
    <text evidence="2">Belongs to the N-CoR nuclear receptor corepressors family.</text>
</comment>
<dbReference type="InterPro" id="IPR001005">
    <property type="entry name" value="SANT/Myb"/>
</dbReference>
<gene>
    <name evidence="6 7" type="primary">LOC103520947</name>
</gene>
<evidence type="ECO:0000256" key="1">
    <source>
        <dbReference type="ARBA" id="ARBA00004123"/>
    </source>
</evidence>
<name>A0A1S3DM28_DIACI</name>
<feature type="compositionally biased region" description="Low complexity" evidence="3">
    <location>
        <begin position="123"/>
        <end position="148"/>
    </location>
</feature>
<feature type="compositionally biased region" description="Low complexity" evidence="3">
    <location>
        <begin position="232"/>
        <end position="276"/>
    </location>
</feature>
<evidence type="ECO:0000313" key="5">
    <source>
        <dbReference type="Proteomes" id="UP000079169"/>
    </source>
</evidence>
<dbReference type="RefSeq" id="XP_026687661.1">
    <property type="nucleotide sequence ID" value="XM_026831860.1"/>
</dbReference>